<dbReference type="AlphaFoldDB" id="A0A812K6P6"/>
<evidence type="ECO:0000313" key="2">
    <source>
        <dbReference type="EMBL" id="CAE7221626.1"/>
    </source>
</evidence>
<proteinExistence type="predicted"/>
<keyword evidence="1" id="KW-1133">Transmembrane helix</keyword>
<evidence type="ECO:0000313" key="3">
    <source>
        <dbReference type="Proteomes" id="UP000604046"/>
    </source>
</evidence>
<keyword evidence="3" id="KW-1185">Reference proteome</keyword>
<evidence type="ECO:0000256" key="1">
    <source>
        <dbReference type="SAM" id="Phobius"/>
    </source>
</evidence>
<comment type="caution">
    <text evidence="2">The sequence shown here is derived from an EMBL/GenBank/DDBJ whole genome shotgun (WGS) entry which is preliminary data.</text>
</comment>
<keyword evidence="1" id="KW-0472">Membrane</keyword>
<organism evidence="2 3">
    <name type="scientific">Symbiodinium natans</name>
    <dbReference type="NCBI Taxonomy" id="878477"/>
    <lineage>
        <taxon>Eukaryota</taxon>
        <taxon>Sar</taxon>
        <taxon>Alveolata</taxon>
        <taxon>Dinophyceae</taxon>
        <taxon>Suessiales</taxon>
        <taxon>Symbiodiniaceae</taxon>
        <taxon>Symbiodinium</taxon>
    </lineage>
</organism>
<sequence length="157" mass="17027">MIIPMPAVGAMGGPPSAYALSRRPWVNFVLVLQSLLCLARIVLFLDIMGAFLMAIMIAVGYFGIREDINIQLLCYWGMMCLINGSFDLVKLIDVLVKNRMPLFSSQASSECPPAKIPTNNCFQISSLQKMGAAGDLAGGVEKVVPGMDQVGGPFVWR</sequence>
<reference evidence="2" key="1">
    <citation type="submission" date="2021-02" db="EMBL/GenBank/DDBJ databases">
        <authorList>
            <person name="Dougan E. K."/>
            <person name="Rhodes N."/>
            <person name="Thang M."/>
            <person name="Chan C."/>
        </authorList>
    </citation>
    <scope>NUCLEOTIDE SEQUENCE</scope>
</reference>
<protein>
    <submittedName>
        <fullName evidence="2">Uncharacterized protein</fullName>
    </submittedName>
</protein>
<accession>A0A812K6P6</accession>
<dbReference type="OrthoDB" id="433041at2759"/>
<feature type="transmembrane region" description="Helical" evidence="1">
    <location>
        <begin position="41"/>
        <end position="64"/>
    </location>
</feature>
<dbReference type="EMBL" id="CAJNDS010000598">
    <property type="protein sequence ID" value="CAE7221626.1"/>
    <property type="molecule type" value="Genomic_DNA"/>
</dbReference>
<dbReference type="Proteomes" id="UP000604046">
    <property type="component" value="Unassembled WGS sequence"/>
</dbReference>
<keyword evidence="1" id="KW-0812">Transmembrane</keyword>
<name>A0A812K6P6_9DINO</name>
<gene>
    <name evidence="2" type="ORF">SNAT2548_LOCUS8180</name>
</gene>